<dbReference type="Proteomes" id="UP001500635">
    <property type="component" value="Unassembled WGS sequence"/>
</dbReference>
<keyword evidence="2" id="KW-1185">Reference proteome</keyword>
<dbReference type="RefSeq" id="WP_344991292.1">
    <property type="nucleotide sequence ID" value="NZ_BAABFR010000008.1"/>
</dbReference>
<dbReference type="EMBL" id="BAABFR010000008">
    <property type="protein sequence ID" value="GAA4385936.1"/>
    <property type="molecule type" value="Genomic_DNA"/>
</dbReference>
<name>A0ABP8J6F3_9ACTN</name>
<protein>
    <recommendedName>
        <fullName evidence="3">mRNA interferase RelE/StbE</fullName>
    </recommendedName>
</protein>
<evidence type="ECO:0008006" key="3">
    <source>
        <dbReference type="Google" id="ProtNLM"/>
    </source>
</evidence>
<comment type="caution">
    <text evidence="1">The sequence shown here is derived from an EMBL/GenBank/DDBJ whole genome shotgun (WGS) entry which is preliminary data.</text>
</comment>
<sequence>MALYSPIWLEIAREQYAALPSDMRRSFDATFSTILDDPKGGGRYDKRADQWTAVFAGGRGLLTYAVNDQYVKVIVLRIVR</sequence>
<organism evidence="1 2">
    <name type="scientific">Tsukamurella soli</name>
    <dbReference type="NCBI Taxonomy" id="644556"/>
    <lineage>
        <taxon>Bacteria</taxon>
        <taxon>Bacillati</taxon>
        <taxon>Actinomycetota</taxon>
        <taxon>Actinomycetes</taxon>
        <taxon>Mycobacteriales</taxon>
        <taxon>Tsukamurellaceae</taxon>
        <taxon>Tsukamurella</taxon>
    </lineage>
</organism>
<accession>A0ABP8J6F3</accession>
<proteinExistence type="predicted"/>
<gene>
    <name evidence="1" type="ORF">GCM10023147_08390</name>
</gene>
<evidence type="ECO:0000313" key="2">
    <source>
        <dbReference type="Proteomes" id="UP001500635"/>
    </source>
</evidence>
<evidence type="ECO:0000313" key="1">
    <source>
        <dbReference type="EMBL" id="GAA4385936.1"/>
    </source>
</evidence>
<reference evidence="2" key="1">
    <citation type="journal article" date="2019" name="Int. J. Syst. Evol. Microbiol.">
        <title>The Global Catalogue of Microorganisms (GCM) 10K type strain sequencing project: providing services to taxonomists for standard genome sequencing and annotation.</title>
        <authorList>
            <consortium name="The Broad Institute Genomics Platform"/>
            <consortium name="The Broad Institute Genome Sequencing Center for Infectious Disease"/>
            <person name="Wu L."/>
            <person name="Ma J."/>
        </authorList>
    </citation>
    <scope>NUCLEOTIDE SEQUENCE [LARGE SCALE GENOMIC DNA]</scope>
    <source>
        <strain evidence="2">JCM 17688</strain>
    </source>
</reference>